<dbReference type="PANTHER" id="PTHR43191">
    <property type="entry name" value="RRNA METHYLTRANSFERASE 3"/>
    <property type="match status" value="1"/>
</dbReference>
<dbReference type="GO" id="GO:0006396">
    <property type="term" value="P:RNA processing"/>
    <property type="evidence" value="ECO:0007669"/>
    <property type="project" value="InterPro"/>
</dbReference>
<evidence type="ECO:0000313" key="6">
    <source>
        <dbReference type="Proteomes" id="UP000242310"/>
    </source>
</evidence>
<protein>
    <submittedName>
        <fullName evidence="5">TrmH family RNA methyltransferase</fullName>
    </submittedName>
</protein>
<dbReference type="InterPro" id="IPR001537">
    <property type="entry name" value="SpoU_MeTrfase"/>
</dbReference>
<dbReference type="InterPro" id="IPR029026">
    <property type="entry name" value="tRNA_m1G_MTases_N"/>
</dbReference>
<dbReference type="GO" id="GO:0032259">
    <property type="term" value="P:methylation"/>
    <property type="evidence" value="ECO:0007669"/>
    <property type="project" value="UniProtKB-KW"/>
</dbReference>
<dbReference type="GO" id="GO:0003723">
    <property type="term" value="F:RNA binding"/>
    <property type="evidence" value="ECO:0007669"/>
    <property type="project" value="InterPro"/>
</dbReference>
<dbReference type="InterPro" id="IPR013123">
    <property type="entry name" value="SpoU_subst-bd"/>
</dbReference>
<dbReference type="AlphaFoldDB" id="A0A2P8HCS4"/>
<dbReference type="SMART" id="SM00967">
    <property type="entry name" value="SpoU_sub_bind"/>
    <property type="match status" value="1"/>
</dbReference>
<dbReference type="InterPro" id="IPR029028">
    <property type="entry name" value="Alpha/beta_knot_MTases"/>
</dbReference>
<evidence type="ECO:0000256" key="3">
    <source>
        <dbReference type="ARBA" id="ARBA00022679"/>
    </source>
</evidence>
<keyword evidence="6" id="KW-1185">Reference proteome</keyword>
<sequence length="251" mass="27408">MERIESSKNQKVKDAKRLRYKKYRERDERFLIEGPHLIEEALKSGREIERIFADDPDKVPDVAGRYNIPTALVNEQVIQELTGVQNPQGLVAVCMIPSKPEKLVEGIYLLLDEIQDPGNVGTMIRTADAAGAKGVILGEGSADVYNEKAVRATQGSIFHIPVIQGPLEEWIDQLKEQGVPILGTGIAEGTSHTALAPLKSFALIVGNEGGGVKPELLEKTDQNVYIPIHGDAESLNVSVATGILLYHLRKG</sequence>
<dbReference type="GO" id="GO:0008173">
    <property type="term" value="F:RNA methyltransferase activity"/>
    <property type="evidence" value="ECO:0007669"/>
    <property type="project" value="InterPro"/>
</dbReference>
<gene>
    <name evidence="5" type="ORF">B0H94_109104</name>
</gene>
<organism evidence="5 6">
    <name type="scientific">Salsuginibacillus halophilus</name>
    <dbReference type="NCBI Taxonomy" id="517424"/>
    <lineage>
        <taxon>Bacteria</taxon>
        <taxon>Bacillati</taxon>
        <taxon>Bacillota</taxon>
        <taxon>Bacilli</taxon>
        <taxon>Bacillales</taxon>
        <taxon>Bacillaceae</taxon>
        <taxon>Salsuginibacillus</taxon>
    </lineage>
</organism>
<accession>A0A2P8HCS4</accession>
<evidence type="ECO:0000259" key="4">
    <source>
        <dbReference type="SMART" id="SM00967"/>
    </source>
</evidence>
<dbReference type="SUPFAM" id="SSF75217">
    <property type="entry name" value="alpha/beta knot"/>
    <property type="match status" value="1"/>
</dbReference>
<comment type="caution">
    <text evidence="5">The sequence shown here is derived from an EMBL/GenBank/DDBJ whole genome shotgun (WGS) entry which is preliminary data.</text>
</comment>
<evidence type="ECO:0000256" key="1">
    <source>
        <dbReference type="ARBA" id="ARBA00007228"/>
    </source>
</evidence>
<keyword evidence="2 5" id="KW-0489">Methyltransferase</keyword>
<dbReference type="OrthoDB" id="9794400at2"/>
<proteinExistence type="inferred from homology"/>
<dbReference type="RefSeq" id="WP_106589147.1">
    <property type="nucleotide sequence ID" value="NZ_PYAV01000009.1"/>
</dbReference>
<dbReference type="Gene3D" id="3.40.1280.10">
    <property type="match status" value="1"/>
</dbReference>
<dbReference type="InterPro" id="IPR029064">
    <property type="entry name" value="Ribosomal_eL30-like_sf"/>
</dbReference>
<comment type="similarity">
    <text evidence="1">Belongs to the class IV-like SAM-binding methyltransferase superfamily. RNA methyltransferase TrmH family.</text>
</comment>
<evidence type="ECO:0000313" key="5">
    <source>
        <dbReference type="EMBL" id="PSL44044.1"/>
    </source>
</evidence>
<feature type="domain" description="RNA 2-O ribose methyltransferase substrate binding" evidence="4">
    <location>
        <begin position="31"/>
        <end position="100"/>
    </location>
</feature>
<name>A0A2P8HCS4_9BACI</name>
<dbReference type="InterPro" id="IPR051259">
    <property type="entry name" value="rRNA_Methyltransferase"/>
</dbReference>
<dbReference type="Pfam" id="PF22435">
    <property type="entry name" value="MRM3-like_sub_bind"/>
    <property type="match status" value="1"/>
</dbReference>
<reference evidence="5 6" key="1">
    <citation type="submission" date="2018-03" db="EMBL/GenBank/DDBJ databases">
        <title>Genomic Encyclopedia of Type Strains, Phase III (KMG-III): the genomes of soil and plant-associated and newly described type strains.</title>
        <authorList>
            <person name="Whitman W."/>
        </authorList>
    </citation>
    <scope>NUCLEOTIDE SEQUENCE [LARGE SCALE GENOMIC DNA]</scope>
    <source>
        <strain evidence="5 6">CGMCC 1.07653</strain>
    </source>
</reference>
<dbReference type="Pfam" id="PF00588">
    <property type="entry name" value="SpoU_methylase"/>
    <property type="match status" value="1"/>
</dbReference>
<evidence type="ECO:0000256" key="2">
    <source>
        <dbReference type="ARBA" id="ARBA00022603"/>
    </source>
</evidence>
<keyword evidence="3 5" id="KW-0808">Transferase</keyword>
<dbReference type="InterPro" id="IPR053888">
    <property type="entry name" value="MRM3-like_sub_bind"/>
</dbReference>
<dbReference type="GO" id="GO:0005737">
    <property type="term" value="C:cytoplasm"/>
    <property type="evidence" value="ECO:0007669"/>
    <property type="project" value="UniProtKB-ARBA"/>
</dbReference>
<dbReference type="Proteomes" id="UP000242310">
    <property type="component" value="Unassembled WGS sequence"/>
</dbReference>
<dbReference type="EMBL" id="PYAV01000009">
    <property type="protein sequence ID" value="PSL44044.1"/>
    <property type="molecule type" value="Genomic_DNA"/>
</dbReference>
<dbReference type="SUPFAM" id="SSF55315">
    <property type="entry name" value="L30e-like"/>
    <property type="match status" value="1"/>
</dbReference>
<dbReference type="PANTHER" id="PTHR43191:SF2">
    <property type="entry name" value="RRNA METHYLTRANSFERASE 3, MITOCHONDRIAL"/>
    <property type="match status" value="1"/>
</dbReference>
<dbReference type="CDD" id="cd18095">
    <property type="entry name" value="SpoU-like_rRNA-MTase"/>
    <property type="match status" value="1"/>
</dbReference>
<dbReference type="Gene3D" id="3.30.1330.30">
    <property type="match status" value="1"/>
</dbReference>